<keyword evidence="3" id="KW-0813">Transport</keyword>
<dbReference type="PIRSF" id="PIRSF015974">
    <property type="entry name" value="CLN3_BTN1"/>
    <property type="match status" value="1"/>
</dbReference>
<dbReference type="Proteomes" id="UP000887574">
    <property type="component" value="Unplaced"/>
</dbReference>
<dbReference type="InterPro" id="IPR036259">
    <property type="entry name" value="MFS_trans_sf"/>
</dbReference>
<keyword evidence="4 7" id="KW-0812">Transmembrane</keyword>
<feature type="transmembrane region" description="Helical" evidence="7">
    <location>
        <begin position="171"/>
        <end position="190"/>
    </location>
</feature>
<comment type="subcellular location">
    <subcellularLocation>
        <location evidence="1">Endomembrane system</location>
        <topology evidence="1">Multi-pass membrane protein</topology>
    </subcellularLocation>
    <subcellularLocation>
        <location evidence="7">Lysosome membrane</location>
        <topology evidence="7">Multi-pass membrane protein</topology>
    </subcellularLocation>
</comment>
<feature type="transmembrane region" description="Helical" evidence="7">
    <location>
        <begin position="265"/>
        <end position="282"/>
    </location>
</feature>
<dbReference type="PANTHER" id="PTHR10981">
    <property type="entry name" value="BATTENIN"/>
    <property type="match status" value="1"/>
</dbReference>
<keyword evidence="5 7" id="KW-1133">Transmembrane helix</keyword>
<feature type="transmembrane region" description="Helical" evidence="7">
    <location>
        <begin position="118"/>
        <end position="151"/>
    </location>
</feature>
<proteinExistence type="inferred from homology"/>
<name>A0A915DWW9_9BILA</name>
<evidence type="ECO:0000313" key="8">
    <source>
        <dbReference type="Proteomes" id="UP000887574"/>
    </source>
</evidence>
<evidence type="ECO:0000256" key="5">
    <source>
        <dbReference type="ARBA" id="ARBA00022989"/>
    </source>
</evidence>
<evidence type="ECO:0000256" key="3">
    <source>
        <dbReference type="ARBA" id="ARBA00022448"/>
    </source>
</evidence>
<organism evidence="8 9">
    <name type="scientific">Ditylenchus dipsaci</name>
    <dbReference type="NCBI Taxonomy" id="166011"/>
    <lineage>
        <taxon>Eukaryota</taxon>
        <taxon>Metazoa</taxon>
        <taxon>Ecdysozoa</taxon>
        <taxon>Nematoda</taxon>
        <taxon>Chromadorea</taxon>
        <taxon>Rhabditida</taxon>
        <taxon>Tylenchina</taxon>
        <taxon>Tylenchomorpha</taxon>
        <taxon>Sphaerularioidea</taxon>
        <taxon>Anguinidae</taxon>
        <taxon>Anguininae</taxon>
        <taxon>Ditylenchus</taxon>
    </lineage>
</organism>
<dbReference type="WBParaSite" id="jg23820">
    <property type="protein sequence ID" value="jg23820"/>
    <property type="gene ID" value="jg23820"/>
</dbReference>
<feature type="transmembrane region" description="Helical" evidence="7">
    <location>
        <begin position="30"/>
        <end position="50"/>
    </location>
</feature>
<evidence type="ECO:0000313" key="9">
    <source>
        <dbReference type="WBParaSite" id="jg23820"/>
    </source>
</evidence>
<feature type="transmembrane region" description="Helical" evidence="7">
    <location>
        <begin position="399"/>
        <end position="423"/>
    </location>
</feature>
<sequence>MDEESDDQDQQQSPLHRPLLRKRPLFRNMAAFWILGLCNNFAYVVMLSAAKDILERSDTTNQTHQSTECVKNVEDLPKCSNISTGAVLLADILPSLLVKLLAPFTLHYFPYSVRHTMVILLQCLSFLIVAFSTGLFMGLTGVVFASIGAGLGEVSYLSLSSHFHSDTISSWSSGTGGAGIVGSLAFAVLTDHLHKVVLWRRESLWLSNRNRHAYGRLRSSSPTQSVHSPLLEAARSVENLADDTQSQKTKLFLTVQDRFRLIQPLLKYMLPLLAVYFAEYFINQGLVELLTFPCSTGFYLSVASQYRWFQVLYQIGVFISRSSVKFCPIRASILPVLAVLQFVNAIVLFNDAIHPHAPHILIIFCMVFYEGLLGGSAYVNTFNAVHKSVDHENREFSMSFVALSDSLGIVLAGFSAIMAHNFICAHR</sequence>
<dbReference type="PANTHER" id="PTHR10981:SF0">
    <property type="entry name" value="BATTENIN"/>
    <property type="match status" value="1"/>
</dbReference>
<dbReference type="SUPFAM" id="SSF103473">
    <property type="entry name" value="MFS general substrate transporter"/>
    <property type="match status" value="1"/>
</dbReference>
<dbReference type="GO" id="GO:0007040">
    <property type="term" value="P:lysosome organization"/>
    <property type="evidence" value="ECO:0007669"/>
    <property type="project" value="TreeGrafter"/>
</dbReference>
<dbReference type="InterPro" id="IPR003492">
    <property type="entry name" value="Battenin_disease_Cln3"/>
</dbReference>
<dbReference type="InterPro" id="IPR018460">
    <property type="entry name" value="Battenin_disease_Cln3_subgr"/>
</dbReference>
<keyword evidence="8" id="KW-1185">Reference proteome</keyword>
<feature type="transmembrane region" description="Helical" evidence="7">
    <location>
        <begin position="86"/>
        <end position="106"/>
    </location>
</feature>
<accession>A0A915DWW9</accession>
<dbReference type="AlphaFoldDB" id="A0A915DWW9"/>
<feature type="transmembrane region" description="Helical" evidence="7">
    <location>
        <begin position="361"/>
        <end position="379"/>
    </location>
</feature>
<dbReference type="GO" id="GO:0012505">
    <property type="term" value="C:endomembrane system"/>
    <property type="evidence" value="ECO:0007669"/>
    <property type="project" value="UniProtKB-SubCell"/>
</dbReference>
<dbReference type="GO" id="GO:0005765">
    <property type="term" value="C:lysosomal membrane"/>
    <property type="evidence" value="ECO:0007669"/>
    <property type="project" value="UniProtKB-SubCell"/>
</dbReference>
<protein>
    <recommendedName>
        <fullName evidence="7">Battenin</fullName>
    </recommendedName>
</protein>
<evidence type="ECO:0000256" key="4">
    <source>
        <dbReference type="ARBA" id="ARBA00022692"/>
    </source>
</evidence>
<keyword evidence="7" id="KW-0458">Lysosome</keyword>
<evidence type="ECO:0000256" key="1">
    <source>
        <dbReference type="ARBA" id="ARBA00004127"/>
    </source>
</evidence>
<comment type="similarity">
    <text evidence="2 7">Belongs to the battenin family.</text>
</comment>
<dbReference type="PRINTS" id="PR01315">
    <property type="entry name" value="BATTENIN"/>
</dbReference>
<reference evidence="9" key="1">
    <citation type="submission" date="2022-11" db="UniProtKB">
        <authorList>
            <consortium name="WormBaseParasite"/>
        </authorList>
    </citation>
    <scope>IDENTIFICATION</scope>
</reference>
<evidence type="ECO:0000256" key="6">
    <source>
        <dbReference type="ARBA" id="ARBA00023136"/>
    </source>
</evidence>
<dbReference type="Pfam" id="PF02487">
    <property type="entry name" value="CLN3"/>
    <property type="match status" value="1"/>
</dbReference>
<keyword evidence="6 7" id="KW-0472">Membrane</keyword>
<feature type="transmembrane region" description="Helical" evidence="7">
    <location>
        <begin position="329"/>
        <end position="349"/>
    </location>
</feature>
<dbReference type="GO" id="GO:0051453">
    <property type="term" value="P:regulation of intracellular pH"/>
    <property type="evidence" value="ECO:0007669"/>
    <property type="project" value="TreeGrafter"/>
</dbReference>
<evidence type="ECO:0000256" key="7">
    <source>
        <dbReference type="RuleBase" id="RU361113"/>
    </source>
</evidence>
<evidence type="ECO:0000256" key="2">
    <source>
        <dbReference type="ARBA" id="ARBA00007467"/>
    </source>
</evidence>